<keyword evidence="1" id="KW-0602">Photosynthesis</keyword>
<dbReference type="NCBIfam" id="TIGR04183">
    <property type="entry name" value="Por_Secre_tail"/>
    <property type="match status" value="1"/>
</dbReference>
<dbReference type="SUPFAM" id="SSF110296">
    <property type="entry name" value="Oligoxyloglucan reducing end-specific cellobiohydrolase"/>
    <property type="match status" value="1"/>
</dbReference>
<sequence length="680" mass="75501">CCSYAELLNLINFKQLHSIYFVDTMVGFIGGDGFIAKTLDGGTTWTRVEPTNSFPYVNDIFFQDANIGYVTSGFNGGAVYKTTNGGQTWETVYWSDTPFGIHFNGNTGCIVGEIQAGSTTNFGRTLSITKDGGGSWTAISNAGYDSYSNVSFISDKIGFLSHWPNAYTGNNNYFKTTDGGENWLEHQTNIEGSYNYIKFFDEKNGVMVGDAVLRTEDGGKSWTKYTHEIGHYGLIRELDFVDENLWFLCTYTDGLIYRTTDGGKTFVNISKIENTLISLNFINSQIGFAGSLFGKIYKTTDGGLTWKIVFDDYAINTYTGIFSFDFVNEIVGYASGNKGAIYKTEDGGNSWQYLQGEFVGFSQRDLVDFRKIDFYDENIGYVASYNPGLSRLYKTNDGGKTWFDVQTYDNESFWAVHFFDANKALIAGGDGLILKLESNTLPCKPNLSTKPILDVCVNKDYQYSVTNHNNLSYKWNISGGSITSVDRNRAIVQWNQVGNQRLYVTMINDCGAGEALNFDVMVNDLPIKPTINLENDSTLVSSSLTGNQWLLDGQAIAGETKQVLTIKQTGIYSLRVNNSCGGSLSDTLKIEVITGFNKEIDDKIKIFPNPADDQVNIQLEGNNAGVSIEMLNTMGTSLYKTTFYSGSNFHSIPTNSITPGLYLIKISTLQKTYVRKVLIK</sequence>
<dbReference type="Pfam" id="PF18962">
    <property type="entry name" value="Por_Secre_tail"/>
    <property type="match status" value="1"/>
</dbReference>
<dbReference type="InterPro" id="IPR028203">
    <property type="entry name" value="PSII_CF48-like_dom"/>
</dbReference>
<evidence type="ECO:0000259" key="5">
    <source>
        <dbReference type="Pfam" id="PF19408"/>
    </source>
</evidence>
<dbReference type="SUPFAM" id="SSF50939">
    <property type="entry name" value="Sialidases"/>
    <property type="match status" value="1"/>
</dbReference>
<gene>
    <name evidence="6" type="ORF">Q0590_34615</name>
</gene>
<feature type="non-terminal residue" evidence="6">
    <location>
        <position position="1"/>
    </location>
</feature>
<accession>A0ABT8RHI6</accession>
<name>A0ABT8RHI6_9BACT</name>
<evidence type="ECO:0000313" key="6">
    <source>
        <dbReference type="EMBL" id="MDO1451459.1"/>
    </source>
</evidence>
<dbReference type="InterPro" id="IPR045829">
    <property type="entry name" value="PKD_6"/>
</dbReference>
<dbReference type="InterPro" id="IPR026444">
    <property type="entry name" value="Secre_tail"/>
</dbReference>
<dbReference type="Proteomes" id="UP001168528">
    <property type="component" value="Unassembled WGS sequence"/>
</dbReference>
<feature type="domain" description="Secretion system C-terminal sorting" evidence="4">
    <location>
        <begin position="606"/>
        <end position="679"/>
    </location>
</feature>
<comment type="caution">
    <text evidence="6">The sequence shown here is derived from an EMBL/GenBank/DDBJ whole genome shotgun (WGS) entry which is preliminary data.</text>
</comment>
<feature type="domain" description="Photosynthesis system II assembly factor Ycf48/Hcf136-like" evidence="3">
    <location>
        <begin position="182"/>
        <end position="311"/>
    </location>
</feature>
<evidence type="ECO:0000256" key="2">
    <source>
        <dbReference type="ARBA" id="ARBA00023276"/>
    </source>
</evidence>
<evidence type="ECO:0000259" key="4">
    <source>
        <dbReference type="Pfam" id="PF18962"/>
    </source>
</evidence>
<dbReference type="InterPro" id="IPR036278">
    <property type="entry name" value="Sialidase_sf"/>
</dbReference>
<proteinExistence type="predicted"/>
<protein>
    <submittedName>
        <fullName evidence="6">YCF48-related protein</fullName>
    </submittedName>
</protein>
<reference evidence="6" key="1">
    <citation type="submission" date="2023-07" db="EMBL/GenBank/DDBJ databases">
        <title>The genome sequence of Rhodocytophaga aerolata KACC 12507.</title>
        <authorList>
            <person name="Zhang X."/>
        </authorList>
    </citation>
    <scope>NUCLEOTIDE SEQUENCE</scope>
    <source>
        <strain evidence="6">KACC 12507</strain>
    </source>
</reference>
<dbReference type="InterPro" id="IPR015943">
    <property type="entry name" value="WD40/YVTN_repeat-like_dom_sf"/>
</dbReference>
<dbReference type="Pfam" id="PF19408">
    <property type="entry name" value="PKD_6"/>
    <property type="match status" value="1"/>
</dbReference>
<dbReference type="PANTHER" id="PTHR47199:SF2">
    <property type="entry name" value="PHOTOSYSTEM II STABILITY_ASSEMBLY FACTOR HCF136, CHLOROPLASTIC"/>
    <property type="match status" value="1"/>
</dbReference>
<dbReference type="CDD" id="cd15482">
    <property type="entry name" value="Sialidase_non-viral"/>
    <property type="match status" value="1"/>
</dbReference>
<evidence type="ECO:0000313" key="7">
    <source>
        <dbReference type="Proteomes" id="UP001168528"/>
    </source>
</evidence>
<keyword evidence="7" id="KW-1185">Reference proteome</keyword>
<dbReference type="Gene3D" id="2.130.10.10">
    <property type="entry name" value="YVTN repeat-like/Quinoprotein amine dehydrogenase"/>
    <property type="match status" value="2"/>
</dbReference>
<dbReference type="Pfam" id="PF14870">
    <property type="entry name" value="PSII_BNR"/>
    <property type="match status" value="1"/>
</dbReference>
<evidence type="ECO:0000256" key="1">
    <source>
        <dbReference type="ARBA" id="ARBA00022531"/>
    </source>
</evidence>
<keyword evidence="2" id="KW-0604">Photosystem II</keyword>
<organism evidence="6 7">
    <name type="scientific">Rhodocytophaga aerolata</name>
    <dbReference type="NCBI Taxonomy" id="455078"/>
    <lineage>
        <taxon>Bacteria</taxon>
        <taxon>Pseudomonadati</taxon>
        <taxon>Bacteroidota</taxon>
        <taxon>Cytophagia</taxon>
        <taxon>Cytophagales</taxon>
        <taxon>Rhodocytophagaceae</taxon>
        <taxon>Rhodocytophaga</taxon>
    </lineage>
</organism>
<dbReference type="RefSeq" id="WP_302042256.1">
    <property type="nucleotide sequence ID" value="NZ_JAUKPO010000061.1"/>
</dbReference>
<dbReference type="PANTHER" id="PTHR47199">
    <property type="entry name" value="PHOTOSYSTEM II STABILITY/ASSEMBLY FACTOR HCF136, CHLOROPLASTIC"/>
    <property type="match status" value="1"/>
</dbReference>
<evidence type="ECO:0000259" key="3">
    <source>
        <dbReference type="Pfam" id="PF14870"/>
    </source>
</evidence>
<dbReference type="EMBL" id="JAUKPO010000061">
    <property type="protein sequence ID" value="MDO1451459.1"/>
    <property type="molecule type" value="Genomic_DNA"/>
</dbReference>
<feature type="domain" description="PKD-like" evidence="5">
    <location>
        <begin position="454"/>
        <end position="518"/>
    </location>
</feature>